<organism evidence="13 14">
    <name type="scientific">Pseudocitrobacter vendiensis</name>
    <dbReference type="NCBI Taxonomy" id="2488306"/>
    <lineage>
        <taxon>Bacteria</taxon>
        <taxon>Pseudomonadati</taxon>
        <taxon>Pseudomonadota</taxon>
        <taxon>Gammaproteobacteria</taxon>
        <taxon>Enterobacterales</taxon>
        <taxon>Enterobacteriaceae</taxon>
        <taxon>Pseudocitrobacter</taxon>
    </lineage>
</organism>
<dbReference type="EMBL" id="CALSBS010000039">
    <property type="protein sequence ID" value="CAH6662193.1"/>
    <property type="molecule type" value="Genomic_DNA"/>
</dbReference>
<comment type="pathway">
    <text evidence="3">Purine metabolism; 3',5'-cyclic di-GMP biosynthesis.</text>
</comment>
<dbReference type="Pfam" id="PF00990">
    <property type="entry name" value="GGDEF"/>
    <property type="match status" value="1"/>
</dbReference>
<evidence type="ECO:0000256" key="10">
    <source>
        <dbReference type="ARBA" id="ARBA00034247"/>
    </source>
</evidence>
<dbReference type="Proteomes" id="UP001152651">
    <property type="component" value="Unassembled WGS sequence"/>
</dbReference>
<evidence type="ECO:0000313" key="14">
    <source>
        <dbReference type="Proteomes" id="UP001152651"/>
    </source>
</evidence>
<protein>
    <recommendedName>
        <fullName evidence="4">diguanylate cyclase</fullName>
        <ecNumber evidence="4">2.7.7.65</ecNumber>
    </recommendedName>
</protein>
<dbReference type="SMART" id="SM00267">
    <property type="entry name" value="GGDEF"/>
    <property type="match status" value="1"/>
</dbReference>
<dbReference type="EC" id="2.7.7.65" evidence="4"/>
<keyword evidence="9 11" id="KW-0472">Membrane</keyword>
<evidence type="ECO:0000256" key="7">
    <source>
        <dbReference type="ARBA" id="ARBA00022989"/>
    </source>
</evidence>
<dbReference type="RefSeq" id="WP_253899283.1">
    <property type="nucleotide sequence ID" value="NZ_CALSBS010000039.1"/>
</dbReference>
<feature type="transmembrane region" description="Helical" evidence="11">
    <location>
        <begin position="289"/>
        <end position="308"/>
    </location>
</feature>
<dbReference type="PROSITE" id="PS50887">
    <property type="entry name" value="GGDEF"/>
    <property type="match status" value="1"/>
</dbReference>
<feature type="domain" description="GGDEF" evidence="12">
    <location>
        <begin position="382"/>
        <end position="512"/>
    </location>
</feature>
<dbReference type="PANTHER" id="PTHR45138:SF24">
    <property type="entry name" value="DIGUANYLATE CYCLASE DGCC-RELATED"/>
    <property type="match status" value="1"/>
</dbReference>
<evidence type="ECO:0000256" key="4">
    <source>
        <dbReference type="ARBA" id="ARBA00012528"/>
    </source>
</evidence>
<dbReference type="InterPro" id="IPR000160">
    <property type="entry name" value="GGDEF_dom"/>
</dbReference>
<dbReference type="Gene3D" id="3.30.70.270">
    <property type="match status" value="1"/>
</dbReference>
<comment type="cofactor">
    <cofactor evidence="1">
        <name>Mg(2+)</name>
        <dbReference type="ChEBI" id="CHEBI:18420"/>
    </cofactor>
</comment>
<evidence type="ECO:0000256" key="9">
    <source>
        <dbReference type="ARBA" id="ARBA00023136"/>
    </source>
</evidence>
<evidence type="ECO:0000313" key="13">
    <source>
        <dbReference type="EMBL" id="CAH6662193.1"/>
    </source>
</evidence>
<gene>
    <name evidence="13" type="ORF">FBBNIHIM_24115</name>
</gene>
<keyword evidence="8" id="KW-0547">Nucleotide-binding</keyword>
<dbReference type="InterPro" id="IPR029787">
    <property type="entry name" value="Nucleotide_cyclase"/>
</dbReference>
<comment type="catalytic activity">
    <reaction evidence="10">
        <text>2 GTP = 3',3'-c-di-GMP + 2 diphosphate</text>
        <dbReference type="Rhea" id="RHEA:24898"/>
        <dbReference type="ChEBI" id="CHEBI:33019"/>
        <dbReference type="ChEBI" id="CHEBI:37565"/>
        <dbReference type="ChEBI" id="CHEBI:58805"/>
        <dbReference type="EC" id="2.7.7.65"/>
    </reaction>
</comment>
<dbReference type="Pfam" id="PF02743">
    <property type="entry name" value="dCache_1"/>
    <property type="match status" value="1"/>
</dbReference>
<dbReference type="InterPro" id="IPR033479">
    <property type="entry name" value="dCache_1"/>
</dbReference>
<keyword evidence="6 11" id="KW-0812">Transmembrane</keyword>
<accession>A0ABM9FGP2</accession>
<evidence type="ECO:0000256" key="8">
    <source>
        <dbReference type="ARBA" id="ARBA00023134"/>
    </source>
</evidence>
<evidence type="ECO:0000256" key="11">
    <source>
        <dbReference type="SAM" id="Phobius"/>
    </source>
</evidence>
<dbReference type="InterPro" id="IPR043128">
    <property type="entry name" value="Rev_trsase/Diguanyl_cyclase"/>
</dbReference>
<dbReference type="SUPFAM" id="SSF55073">
    <property type="entry name" value="Nucleotide cyclase"/>
    <property type="match status" value="1"/>
</dbReference>
<keyword evidence="14" id="KW-1185">Reference proteome</keyword>
<dbReference type="Gene3D" id="3.30.450.20">
    <property type="entry name" value="PAS domain"/>
    <property type="match status" value="2"/>
</dbReference>
<evidence type="ECO:0000256" key="6">
    <source>
        <dbReference type="ARBA" id="ARBA00022692"/>
    </source>
</evidence>
<comment type="caution">
    <text evidence="13">The sequence shown here is derived from an EMBL/GenBank/DDBJ whole genome shotgun (WGS) entry which is preliminary data.</text>
</comment>
<evidence type="ECO:0000256" key="2">
    <source>
        <dbReference type="ARBA" id="ARBA00004651"/>
    </source>
</evidence>
<dbReference type="CDD" id="cd12914">
    <property type="entry name" value="PDC1_DGC_like"/>
    <property type="match status" value="1"/>
</dbReference>
<evidence type="ECO:0000256" key="3">
    <source>
        <dbReference type="ARBA" id="ARBA00004665"/>
    </source>
</evidence>
<keyword evidence="5" id="KW-1003">Cell membrane</keyword>
<proteinExistence type="predicted"/>
<comment type="subcellular location">
    <subcellularLocation>
        <location evidence="2">Cell membrane</location>
        <topology evidence="2">Multi-pass membrane protein</topology>
    </subcellularLocation>
</comment>
<evidence type="ECO:0000259" key="12">
    <source>
        <dbReference type="PROSITE" id="PS50887"/>
    </source>
</evidence>
<dbReference type="CDD" id="cd01949">
    <property type="entry name" value="GGDEF"/>
    <property type="match status" value="1"/>
</dbReference>
<keyword evidence="7 11" id="KW-1133">Transmembrane helix</keyword>
<reference evidence="13" key="1">
    <citation type="submission" date="2022-05" db="EMBL/GenBank/DDBJ databases">
        <authorList>
            <person name="Blom J."/>
        </authorList>
    </citation>
    <scope>NUCLEOTIDE SEQUENCE</scope>
    <source>
        <strain evidence="13">Type strain: CPO20170097</strain>
    </source>
</reference>
<name>A0ABM9FGP2_9ENTR</name>
<evidence type="ECO:0000256" key="5">
    <source>
        <dbReference type="ARBA" id="ARBA00022475"/>
    </source>
</evidence>
<keyword evidence="8" id="KW-0342">GTP-binding</keyword>
<sequence length="513" mass="58132">MSTHSRKLSFTTPIIISFAGILLSFLVIATLVMLNQRKDIIEDYHHINRNFTHNMAVNYMESILREDDYILSRATAFLANNEQLDNVVNRDPEKGTELMMHLLALMPTVTSISVADPHGNYLRVPQVMATSDSGAFNATTRPWFRAQGDSGLFSRYTQPYTDYFTRETTITMAKPVVSPDGKLKGTLAFHLDLPSMSYTLRQMQSPVSGEFFVVNRDGKAVLHPDTTRLFSNMVPETLMDQMTNAKGEIHDGKNKTWLYYYSFTNPDWFVIYKVSDHTLADLAHHETVIVAWGFAVAAFVIIVFALYLRHASRTVLMNIINAIKTGDVNRAPRLEAMLSIAIETNKEREIAYVRQATIDALTGCKNRRAFDSDIAALMNDHQPFALALVDIDNFKSINDTWGHLNGDIVLRNVAREGLQILQPHEISIYRYGGEEFAVIFPATYIDSARTLLENWREKVAQRTWREEGLTVTFSGGLGEWNMESLEQLIVSVDEALYKAKQQGKNRILRTTVA</sequence>
<dbReference type="PANTHER" id="PTHR45138">
    <property type="entry name" value="REGULATORY COMPONENTS OF SENSORY TRANSDUCTION SYSTEM"/>
    <property type="match status" value="1"/>
</dbReference>
<feature type="transmembrane region" description="Helical" evidence="11">
    <location>
        <begin position="12"/>
        <end position="34"/>
    </location>
</feature>
<evidence type="ECO:0000256" key="1">
    <source>
        <dbReference type="ARBA" id="ARBA00001946"/>
    </source>
</evidence>
<dbReference type="InterPro" id="IPR050469">
    <property type="entry name" value="Diguanylate_Cyclase"/>
</dbReference>
<dbReference type="NCBIfam" id="TIGR00254">
    <property type="entry name" value="GGDEF"/>
    <property type="match status" value="1"/>
</dbReference>